<feature type="signal peptide" evidence="2">
    <location>
        <begin position="1"/>
        <end position="24"/>
    </location>
</feature>
<dbReference type="EMBL" id="JAUPFM010000019">
    <property type="protein sequence ID" value="KAK2820447.1"/>
    <property type="molecule type" value="Genomic_DNA"/>
</dbReference>
<keyword evidence="6" id="KW-1185">Reference proteome</keyword>
<accession>A0AA88J253</accession>
<dbReference type="AlphaFoldDB" id="A0AA88J253"/>
<proteinExistence type="predicted"/>
<feature type="domain" description="GH3 C-terminal" evidence="4">
    <location>
        <begin position="493"/>
        <end position="608"/>
    </location>
</feature>
<evidence type="ECO:0000313" key="5">
    <source>
        <dbReference type="EMBL" id="KAK2820447.1"/>
    </source>
</evidence>
<comment type="caution">
    <text evidence="5">The sequence shown here is derived from an EMBL/GenBank/DDBJ whole genome shotgun (WGS) entry which is preliminary data.</text>
</comment>
<protein>
    <recommendedName>
        <fullName evidence="7">GH3 domain-containing protein</fullName>
    </recommendedName>
</protein>
<evidence type="ECO:0000313" key="6">
    <source>
        <dbReference type="Proteomes" id="UP001187415"/>
    </source>
</evidence>
<sequence>MDFSWFRVALPLCVAVLSVAVAVAVQDHALPAALLSAVAVCGAAGMVLTWRDVRSKAKGDNRTFSGGSLVGKRQRHKLEADTLNVKQVQEQTLLQRLRKNADTWYGKEYEFSSVQDSDVFRARHPITSYNHYQELIRRIAAGEEKVIIAEKPSILAMTSGTSGPSAMLLSTKDTNKEFFLQGVAVCLDAMQRAFPETDSLQRTTKFFYTPTFRQSESGIPIGPNSFTPASSRYMLNLYTTPAPAFDVPSEKDALYLHLLFALKDPSVGALESNFASTVFYAFIALQDRWQELVHDIEEGKVSSALALEPKVRASLEALIKPDPKRAAQLRAHFQQGFRGIARRLWPHLNLVLAVDSGSNQIYGEMLRENYCQEVPFYSPFYAATEGLIGVNLWPQEPSRRYLLCPRSMFCEFLPENSPEEESPHTLLMEEVKEGHNYELVITNTSGLYRYRIGDIVKVVGFHNQCPIVEFLYRRGQMLNVRGEKVSEALFLGALKKAVAQWPGAQLVDYSCAESGIMGDSIGGSDPHYQVFIELKGVRNLTEEQRYKLDICLQQDSAVYKSFRIKGSIGPVRVQLVAAGAFRELYKQMMEFSNTSPNTFKMQRVLRRKEYATFYWEKQFPESFCWRSVCSSHCGEHGLT</sequence>
<dbReference type="PANTHER" id="PTHR31901:SF9">
    <property type="entry name" value="GH3 DOMAIN-CONTAINING PROTEIN"/>
    <property type="match status" value="1"/>
</dbReference>
<dbReference type="GO" id="GO:0005737">
    <property type="term" value="C:cytoplasm"/>
    <property type="evidence" value="ECO:0007669"/>
    <property type="project" value="TreeGrafter"/>
</dbReference>
<keyword evidence="2" id="KW-0732">Signal</keyword>
<feature type="domain" description="GH3 middle" evidence="3">
    <location>
        <begin position="401"/>
        <end position="473"/>
    </location>
</feature>
<evidence type="ECO:0008006" key="7">
    <source>
        <dbReference type="Google" id="ProtNLM"/>
    </source>
</evidence>
<evidence type="ECO:0000259" key="4">
    <source>
        <dbReference type="Pfam" id="PF23572"/>
    </source>
</evidence>
<evidence type="ECO:0000256" key="1">
    <source>
        <dbReference type="SAM" id="Phobius"/>
    </source>
</evidence>
<reference evidence="5" key="1">
    <citation type="submission" date="2023-07" db="EMBL/GenBank/DDBJ databases">
        <title>Chromosome-level Genome Assembly of Striped Snakehead (Channa striata).</title>
        <authorList>
            <person name="Liu H."/>
        </authorList>
    </citation>
    <scope>NUCLEOTIDE SEQUENCE</scope>
    <source>
        <strain evidence="5">Gz</strain>
        <tissue evidence="5">Muscle</tissue>
    </source>
</reference>
<dbReference type="InterPro" id="IPR055377">
    <property type="entry name" value="GH3_M"/>
</dbReference>
<dbReference type="Pfam" id="PF23572">
    <property type="entry name" value="GH3_C"/>
    <property type="match status" value="1"/>
</dbReference>
<dbReference type="Pfam" id="PF03321">
    <property type="entry name" value="GH3"/>
    <property type="match status" value="1"/>
</dbReference>
<dbReference type="Pfam" id="PF23571">
    <property type="entry name" value="GH3_M"/>
    <property type="match status" value="1"/>
</dbReference>
<organism evidence="5 6">
    <name type="scientific">Channa striata</name>
    <name type="common">Snakehead murrel</name>
    <name type="synonym">Ophicephalus striatus</name>
    <dbReference type="NCBI Taxonomy" id="64152"/>
    <lineage>
        <taxon>Eukaryota</taxon>
        <taxon>Metazoa</taxon>
        <taxon>Chordata</taxon>
        <taxon>Craniata</taxon>
        <taxon>Vertebrata</taxon>
        <taxon>Euteleostomi</taxon>
        <taxon>Actinopterygii</taxon>
        <taxon>Neopterygii</taxon>
        <taxon>Teleostei</taxon>
        <taxon>Neoteleostei</taxon>
        <taxon>Acanthomorphata</taxon>
        <taxon>Anabantaria</taxon>
        <taxon>Anabantiformes</taxon>
        <taxon>Channoidei</taxon>
        <taxon>Channidae</taxon>
        <taxon>Channa</taxon>
    </lineage>
</organism>
<dbReference type="GO" id="GO:0016881">
    <property type="term" value="F:acid-amino acid ligase activity"/>
    <property type="evidence" value="ECO:0007669"/>
    <property type="project" value="TreeGrafter"/>
</dbReference>
<keyword evidence="1" id="KW-1133">Transmembrane helix</keyword>
<feature type="transmembrane region" description="Helical" evidence="1">
    <location>
        <begin position="32"/>
        <end position="50"/>
    </location>
</feature>
<evidence type="ECO:0000259" key="3">
    <source>
        <dbReference type="Pfam" id="PF23571"/>
    </source>
</evidence>
<feature type="chain" id="PRO_5041742591" description="GH3 domain-containing protein" evidence="2">
    <location>
        <begin position="25"/>
        <end position="639"/>
    </location>
</feature>
<keyword evidence="1" id="KW-0472">Membrane</keyword>
<dbReference type="InterPro" id="IPR055378">
    <property type="entry name" value="GH3_C"/>
</dbReference>
<gene>
    <name evidence="5" type="ORF">Q5P01_023406</name>
</gene>
<name>A0AA88J253_CHASR</name>
<dbReference type="InterPro" id="IPR004993">
    <property type="entry name" value="GH3"/>
</dbReference>
<evidence type="ECO:0000256" key="2">
    <source>
        <dbReference type="SAM" id="SignalP"/>
    </source>
</evidence>
<dbReference type="PANTHER" id="PTHR31901">
    <property type="entry name" value="GH3 DOMAIN-CONTAINING PROTEIN"/>
    <property type="match status" value="1"/>
</dbReference>
<keyword evidence="1" id="KW-0812">Transmembrane</keyword>
<dbReference type="Proteomes" id="UP001187415">
    <property type="component" value="Unassembled WGS sequence"/>
</dbReference>